<dbReference type="Proteomes" id="UP001458880">
    <property type="component" value="Unassembled WGS sequence"/>
</dbReference>
<dbReference type="InterPro" id="IPR055164">
    <property type="entry name" value="EDR1/CTR1/ARMC3-like_pept-like"/>
</dbReference>
<reference evidence="3 4" key="1">
    <citation type="journal article" date="2024" name="BMC Genomics">
        <title>De novo assembly and annotation of Popillia japonica's genome with initial clues to its potential as an invasive pest.</title>
        <authorList>
            <person name="Cucini C."/>
            <person name="Boschi S."/>
            <person name="Funari R."/>
            <person name="Cardaioli E."/>
            <person name="Iannotti N."/>
            <person name="Marturano G."/>
            <person name="Paoli F."/>
            <person name="Bruttini M."/>
            <person name="Carapelli A."/>
            <person name="Frati F."/>
            <person name="Nardi F."/>
        </authorList>
    </citation>
    <scope>NUCLEOTIDE SEQUENCE [LARGE SCALE GENOMIC DNA]</scope>
    <source>
        <strain evidence="3">DMR45628</strain>
    </source>
</reference>
<organism evidence="3 4">
    <name type="scientific">Popillia japonica</name>
    <name type="common">Japanese beetle</name>
    <dbReference type="NCBI Taxonomy" id="7064"/>
    <lineage>
        <taxon>Eukaryota</taxon>
        <taxon>Metazoa</taxon>
        <taxon>Ecdysozoa</taxon>
        <taxon>Arthropoda</taxon>
        <taxon>Hexapoda</taxon>
        <taxon>Insecta</taxon>
        <taxon>Pterygota</taxon>
        <taxon>Neoptera</taxon>
        <taxon>Endopterygota</taxon>
        <taxon>Coleoptera</taxon>
        <taxon>Polyphaga</taxon>
        <taxon>Scarabaeiformia</taxon>
        <taxon>Scarabaeidae</taxon>
        <taxon>Rutelinae</taxon>
        <taxon>Popillia</taxon>
    </lineage>
</organism>
<feature type="domain" description="EDR1/CTR1/ARMC3-like peptidase-like" evidence="2">
    <location>
        <begin position="20"/>
        <end position="111"/>
    </location>
</feature>
<evidence type="ECO:0000259" key="2">
    <source>
        <dbReference type="Pfam" id="PF14381"/>
    </source>
</evidence>
<dbReference type="PANTHER" id="PTHR46618:SF1">
    <property type="entry name" value="ARMADILLO REPEAT-CONTAINING PROTEIN 3"/>
    <property type="match status" value="1"/>
</dbReference>
<dbReference type="PANTHER" id="PTHR46618">
    <property type="entry name" value="ARMADILLO REPEAT-CONTAINING PROTEIN 3"/>
    <property type="match status" value="1"/>
</dbReference>
<comment type="caution">
    <text evidence="3">The sequence shown here is derived from an EMBL/GenBank/DDBJ whole genome shotgun (WGS) entry which is preliminary data.</text>
</comment>
<gene>
    <name evidence="3" type="ORF">QE152_g23338</name>
</gene>
<evidence type="ECO:0000256" key="1">
    <source>
        <dbReference type="ARBA" id="ARBA00022737"/>
    </source>
</evidence>
<accession>A0AAW1KHV7</accession>
<name>A0AAW1KHV7_POPJA</name>
<dbReference type="EMBL" id="JASPKY010000231">
    <property type="protein sequence ID" value="KAK9718135.1"/>
    <property type="molecule type" value="Genomic_DNA"/>
</dbReference>
<keyword evidence="4" id="KW-1185">Reference proteome</keyword>
<protein>
    <recommendedName>
        <fullName evidence="2">EDR1/CTR1/ARMC3-like peptidase-like domain-containing protein</fullName>
    </recommendedName>
</protein>
<keyword evidence="1" id="KW-0677">Repeat</keyword>
<evidence type="ECO:0000313" key="3">
    <source>
        <dbReference type="EMBL" id="KAK9718135.1"/>
    </source>
</evidence>
<dbReference type="AlphaFoldDB" id="A0AAW1KHV7"/>
<sequence>MTVSHYLSNWHLRQKHCNSKHALEYHIRDLIKKYKTNFIPIGNLKLGHQCERALMFKVICDQTKVPTTLCKQGDSYFNEISVFGNNTDLRKGPLVQKRFIVDLMEQVGDLIPQCSKEAESYLRKYRTEF</sequence>
<evidence type="ECO:0000313" key="4">
    <source>
        <dbReference type="Proteomes" id="UP001458880"/>
    </source>
</evidence>
<proteinExistence type="predicted"/>
<dbReference type="InterPro" id="IPR052441">
    <property type="entry name" value="Armadillo-Ser/Thr_Kinase"/>
</dbReference>
<dbReference type="Pfam" id="PF14381">
    <property type="entry name" value="EDR1_CTR1_ARMC3_pept"/>
    <property type="match status" value="1"/>
</dbReference>